<name>A0A8S1NQ62_9CILI</name>
<keyword evidence="2" id="KW-1185">Reference proteome</keyword>
<dbReference type="Proteomes" id="UP000692954">
    <property type="component" value="Unassembled WGS sequence"/>
</dbReference>
<dbReference type="OrthoDB" id="289700at2759"/>
<organism evidence="1 2">
    <name type="scientific">Paramecium sonneborni</name>
    <dbReference type="NCBI Taxonomy" id="65129"/>
    <lineage>
        <taxon>Eukaryota</taxon>
        <taxon>Sar</taxon>
        <taxon>Alveolata</taxon>
        <taxon>Ciliophora</taxon>
        <taxon>Intramacronucleata</taxon>
        <taxon>Oligohymenophorea</taxon>
        <taxon>Peniculida</taxon>
        <taxon>Parameciidae</taxon>
        <taxon>Paramecium</taxon>
    </lineage>
</organism>
<sequence length="231" mass="27728">MEFNLIHSRIPTLKQAESSFQRYRNPLNEFHNKSESNSFEHKQTDFQIPINQYMFIASTPIYPILGEQKYELIDQSNFFLKNNNQVELNKNEKEADYKLNLTTYGCKKICSIDCLLIERYFNQKYWIFQNANKSYKLDQSKKTNVEWLKERLQHRYRPQIYEVFVEIIEGILNEGQLLMNARKEPIKLSNQKVFQNLERQIGKSVKQEKSFDNFLLEIQKVIAEFIFTNLN</sequence>
<proteinExistence type="predicted"/>
<comment type="caution">
    <text evidence="1">The sequence shown here is derived from an EMBL/GenBank/DDBJ whole genome shotgun (WGS) entry which is preliminary data.</text>
</comment>
<accession>A0A8S1NQ62</accession>
<gene>
    <name evidence="1" type="ORF">PSON_ATCC_30995.1.T0640175</name>
</gene>
<dbReference type="AlphaFoldDB" id="A0A8S1NQ62"/>
<evidence type="ECO:0000313" key="2">
    <source>
        <dbReference type="Proteomes" id="UP000692954"/>
    </source>
</evidence>
<protein>
    <submittedName>
        <fullName evidence="1">Uncharacterized protein</fullName>
    </submittedName>
</protein>
<evidence type="ECO:0000313" key="1">
    <source>
        <dbReference type="EMBL" id="CAD8095437.1"/>
    </source>
</evidence>
<dbReference type="EMBL" id="CAJJDN010000064">
    <property type="protein sequence ID" value="CAD8095437.1"/>
    <property type="molecule type" value="Genomic_DNA"/>
</dbReference>
<reference evidence="1" key="1">
    <citation type="submission" date="2021-01" db="EMBL/GenBank/DDBJ databases">
        <authorList>
            <consortium name="Genoscope - CEA"/>
            <person name="William W."/>
        </authorList>
    </citation>
    <scope>NUCLEOTIDE SEQUENCE</scope>
</reference>